<evidence type="ECO:0000259" key="2">
    <source>
        <dbReference type="Pfam" id="PF13731"/>
    </source>
</evidence>
<protein>
    <submittedName>
        <fullName evidence="3">WxL domain-containing protein</fullName>
    </submittedName>
</protein>
<feature type="chain" id="PRO_5046171813" evidence="1">
    <location>
        <begin position="30"/>
        <end position="264"/>
    </location>
</feature>
<evidence type="ECO:0000313" key="4">
    <source>
        <dbReference type="Proteomes" id="UP000831947"/>
    </source>
</evidence>
<evidence type="ECO:0000313" key="3">
    <source>
        <dbReference type="EMBL" id="UQS83215.1"/>
    </source>
</evidence>
<organism evidence="3 4">
    <name type="scientific">Bombilactobacillus thymidiniphilus</name>
    <dbReference type="NCBI Taxonomy" id="2923363"/>
    <lineage>
        <taxon>Bacteria</taxon>
        <taxon>Bacillati</taxon>
        <taxon>Bacillota</taxon>
        <taxon>Bacilli</taxon>
        <taxon>Lactobacillales</taxon>
        <taxon>Lactobacillaceae</taxon>
        <taxon>Bombilactobacillus</taxon>
    </lineage>
</organism>
<gene>
    <name evidence="3" type="ORF">MOO47_05355</name>
</gene>
<dbReference type="InterPro" id="IPR027994">
    <property type="entry name" value="WxL_dom"/>
</dbReference>
<dbReference type="Pfam" id="PF13731">
    <property type="entry name" value="WxL"/>
    <property type="match status" value="1"/>
</dbReference>
<evidence type="ECO:0000256" key="1">
    <source>
        <dbReference type="SAM" id="SignalP"/>
    </source>
</evidence>
<proteinExistence type="predicted"/>
<accession>A0ABY4PC73</accession>
<keyword evidence="4" id="KW-1185">Reference proteome</keyword>
<reference evidence="3 4" key="1">
    <citation type="journal article" date="2022" name="Int. J. Syst. Evol. Microbiol.">
        <title>Apilactobacillus apisilvae sp. nov., Nicolia spurrieriana gen. nov. sp. nov., Bombilactobacillus folatiphilus sp. nov. and Bombilactobacillus thymidiniphilus sp. nov., four new lactic acid bacterial isolates from stingless bees Tetragonula carbonaria and Austroplebeia australis.</title>
        <authorList>
            <person name="Oliphant S.A."/>
            <person name="Watson-Haigh N.S."/>
            <person name="Sumby K.M."/>
            <person name="Gardner J."/>
            <person name="Groom S."/>
            <person name="Jiranek V."/>
        </authorList>
    </citation>
    <scope>NUCLEOTIDE SEQUENCE [LARGE SCALE GENOMIC DNA]</scope>
    <source>
        <strain evidence="3 4">SG4_A1</strain>
    </source>
</reference>
<dbReference type="EMBL" id="CP093365">
    <property type="protein sequence ID" value="UQS83215.1"/>
    <property type="molecule type" value="Genomic_DNA"/>
</dbReference>
<name>A0ABY4PC73_9LACO</name>
<dbReference type="RefSeq" id="WP_249512441.1">
    <property type="nucleotide sequence ID" value="NZ_CP093365.1"/>
</dbReference>
<dbReference type="Proteomes" id="UP000831947">
    <property type="component" value="Chromosome"/>
</dbReference>
<feature type="signal peptide" evidence="1">
    <location>
        <begin position="1"/>
        <end position="29"/>
    </location>
</feature>
<sequence>MNLKLQLSVGVIMALGVGSSMVNVLPVNADNALGGSGVPNGIDGVPSGIDPDGVTAAKTSSSTGTSYAGVNYTTDLVSAPLSLTSVPNFDFGSNKSNIKLPNFDDRYRSTWISLNNEKKPGDRKLVVEDGNNNVNWNVSANLASPTNAPTNASNSYPNSKISLYLNPSLKDPNPGSPAAADVATYKPTLIADDSSSTSNHVLVSRSKSTDISNPITSTTYSFTFSDNSSTDKKVQSGLLYVPSSYISVNKTYLMDITWTLSTTA</sequence>
<keyword evidence="1" id="KW-0732">Signal</keyword>
<feature type="domain" description="WxL" evidence="2">
    <location>
        <begin position="78"/>
        <end position="263"/>
    </location>
</feature>